<name>A0AAN8UQA7_9MAGN</name>
<evidence type="ECO:0000313" key="1">
    <source>
        <dbReference type="EMBL" id="KAK6918519.1"/>
    </source>
</evidence>
<gene>
    <name evidence="1" type="ORF">RJ641_016941</name>
</gene>
<sequence>MVHVDDVASAFIFLFENPAAIGRYICSSNEMLIHEMAEFLSAKYPEYQIPTADELKGIEVKKEPHLSSKKLLDAGFKFKYGINEMFEGAIQSCKEKGFL</sequence>
<dbReference type="EMBL" id="JBAMMX010000022">
    <property type="protein sequence ID" value="KAK6918519.1"/>
    <property type="molecule type" value="Genomic_DNA"/>
</dbReference>
<dbReference type="Proteomes" id="UP001370490">
    <property type="component" value="Unassembled WGS sequence"/>
</dbReference>
<dbReference type="AlphaFoldDB" id="A0AAN8UQA7"/>
<keyword evidence="2" id="KW-1185">Reference proteome</keyword>
<dbReference type="SUPFAM" id="SSF51735">
    <property type="entry name" value="NAD(P)-binding Rossmann-fold domains"/>
    <property type="match status" value="1"/>
</dbReference>
<comment type="caution">
    <text evidence="1">The sequence shown here is derived from an EMBL/GenBank/DDBJ whole genome shotgun (WGS) entry which is preliminary data.</text>
</comment>
<dbReference type="InterPro" id="IPR036291">
    <property type="entry name" value="NAD(P)-bd_dom_sf"/>
</dbReference>
<dbReference type="Gene3D" id="3.40.50.720">
    <property type="entry name" value="NAD(P)-binding Rossmann-like Domain"/>
    <property type="match status" value="1"/>
</dbReference>
<organism evidence="1 2">
    <name type="scientific">Dillenia turbinata</name>
    <dbReference type="NCBI Taxonomy" id="194707"/>
    <lineage>
        <taxon>Eukaryota</taxon>
        <taxon>Viridiplantae</taxon>
        <taxon>Streptophyta</taxon>
        <taxon>Embryophyta</taxon>
        <taxon>Tracheophyta</taxon>
        <taxon>Spermatophyta</taxon>
        <taxon>Magnoliopsida</taxon>
        <taxon>eudicotyledons</taxon>
        <taxon>Gunneridae</taxon>
        <taxon>Pentapetalae</taxon>
        <taxon>Dilleniales</taxon>
        <taxon>Dilleniaceae</taxon>
        <taxon>Dillenia</taxon>
    </lineage>
</organism>
<evidence type="ECO:0000313" key="2">
    <source>
        <dbReference type="Proteomes" id="UP001370490"/>
    </source>
</evidence>
<reference evidence="1 2" key="1">
    <citation type="submission" date="2023-12" db="EMBL/GenBank/DDBJ databases">
        <title>A high-quality genome assembly for Dillenia turbinata (Dilleniales).</title>
        <authorList>
            <person name="Chanderbali A."/>
        </authorList>
    </citation>
    <scope>NUCLEOTIDE SEQUENCE [LARGE SCALE GENOMIC DNA]</scope>
    <source>
        <strain evidence="1">LSX21</strain>
        <tissue evidence="1">Leaf</tissue>
    </source>
</reference>
<accession>A0AAN8UQA7</accession>
<proteinExistence type="predicted"/>
<protein>
    <submittedName>
        <fullName evidence="1">Uncharacterized protein</fullName>
    </submittedName>
</protein>